<keyword evidence="2" id="KW-1133">Transmembrane helix</keyword>
<feature type="compositionally biased region" description="Basic and acidic residues" evidence="1">
    <location>
        <begin position="220"/>
        <end position="239"/>
    </location>
</feature>
<feature type="region of interest" description="Disordered" evidence="1">
    <location>
        <begin position="144"/>
        <end position="168"/>
    </location>
</feature>
<evidence type="ECO:0000313" key="3">
    <source>
        <dbReference type="EMBL" id="KAF2249311.1"/>
    </source>
</evidence>
<protein>
    <recommendedName>
        <fullName evidence="5">Ricin B lectin domain-containing protein</fullName>
    </recommendedName>
</protein>
<dbReference type="EMBL" id="ML987195">
    <property type="protein sequence ID" value="KAF2249311.1"/>
    <property type="molecule type" value="Genomic_DNA"/>
</dbReference>
<dbReference type="InterPro" id="IPR035992">
    <property type="entry name" value="Ricin_B-like_lectins"/>
</dbReference>
<feature type="transmembrane region" description="Helical" evidence="2">
    <location>
        <begin position="191"/>
        <end position="213"/>
    </location>
</feature>
<feature type="compositionally biased region" description="Polar residues" evidence="1">
    <location>
        <begin position="144"/>
        <end position="155"/>
    </location>
</feature>
<keyword evidence="2" id="KW-0812">Transmembrane</keyword>
<gene>
    <name evidence="3" type="ORF">BU26DRAFT_519429</name>
</gene>
<keyword evidence="4" id="KW-1185">Reference proteome</keyword>
<dbReference type="GeneID" id="54582383"/>
<feature type="region of interest" description="Disordered" evidence="1">
    <location>
        <begin position="218"/>
        <end position="239"/>
    </location>
</feature>
<dbReference type="SUPFAM" id="SSF50370">
    <property type="entry name" value="Ricin B-like lectins"/>
    <property type="match status" value="1"/>
</dbReference>
<dbReference type="Proteomes" id="UP000800094">
    <property type="component" value="Unassembled WGS sequence"/>
</dbReference>
<evidence type="ECO:0000256" key="1">
    <source>
        <dbReference type="SAM" id="MobiDB-lite"/>
    </source>
</evidence>
<organism evidence="3 4">
    <name type="scientific">Trematosphaeria pertusa</name>
    <dbReference type="NCBI Taxonomy" id="390896"/>
    <lineage>
        <taxon>Eukaryota</taxon>
        <taxon>Fungi</taxon>
        <taxon>Dikarya</taxon>
        <taxon>Ascomycota</taxon>
        <taxon>Pezizomycotina</taxon>
        <taxon>Dothideomycetes</taxon>
        <taxon>Pleosporomycetidae</taxon>
        <taxon>Pleosporales</taxon>
        <taxon>Massarineae</taxon>
        <taxon>Trematosphaeriaceae</taxon>
        <taxon>Trematosphaeria</taxon>
    </lineage>
</organism>
<reference evidence="3" key="1">
    <citation type="journal article" date="2020" name="Stud. Mycol.">
        <title>101 Dothideomycetes genomes: a test case for predicting lifestyles and emergence of pathogens.</title>
        <authorList>
            <person name="Haridas S."/>
            <person name="Albert R."/>
            <person name="Binder M."/>
            <person name="Bloem J."/>
            <person name="Labutti K."/>
            <person name="Salamov A."/>
            <person name="Andreopoulos B."/>
            <person name="Baker S."/>
            <person name="Barry K."/>
            <person name="Bills G."/>
            <person name="Bluhm B."/>
            <person name="Cannon C."/>
            <person name="Castanera R."/>
            <person name="Culley D."/>
            <person name="Daum C."/>
            <person name="Ezra D."/>
            <person name="Gonzalez J."/>
            <person name="Henrissat B."/>
            <person name="Kuo A."/>
            <person name="Liang C."/>
            <person name="Lipzen A."/>
            <person name="Lutzoni F."/>
            <person name="Magnuson J."/>
            <person name="Mondo S."/>
            <person name="Nolan M."/>
            <person name="Ohm R."/>
            <person name="Pangilinan J."/>
            <person name="Park H.-J."/>
            <person name="Ramirez L."/>
            <person name="Alfaro M."/>
            <person name="Sun H."/>
            <person name="Tritt A."/>
            <person name="Yoshinaga Y."/>
            <person name="Zwiers L.-H."/>
            <person name="Turgeon B."/>
            <person name="Goodwin S."/>
            <person name="Spatafora J."/>
            <person name="Crous P."/>
            <person name="Grigoriev I."/>
        </authorList>
    </citation>
    <scope>NUCLEOTIDE SEQUENCE</scope>
    <source>
        <strain evidence="3">CBS 122368</strain>
    </source>
</reference>
<accession>A0A6A6IFU8</accession>
<dbReference type="AlphaFoldDB" id="A0A6A6IFU8"/>
<evidence type="ECO:0000256" key="2">
    <source>
        <dbReference type="SAM" id="Phobius"/>
    </source>
</evidence>
<dbReference type="Gene3D" id="2.80.10.50">
    <property type="match status" value="1"/>
</dbReference>
<evidence type="ECO:0000313" key="4">
    <source>
        <dbReference type="Proteomes" id="UP000800094"/>
    </source>
</evidence>
<proteinExistence type="predicted"/>
<keyword evidence="2" id="KW-0472">Membrane</keyword>
<dbReference type="RefSeq" id="XP_033684315.1">
    <property type="nucleotide sequence ID" value="XM_033829053.1"/>
</dbReference>
<dbReference type="OrthoDB" id="9986966at2759"/>
<evidence type="ECO:0008006" key="5">
    <source>
        <dbReference type="Google" id="ProtNLM"/>
    </source>
</evidence>
<name>A0A6A6IFU8_9PLEO</name>
<sequence>MVQIDLSAKYLLTSEALGSSKALASTGSNDSLLIEPTDSGDSQLWYFTPSALEDHFRLHTIQKGDFAALDVYNYNGRNSLDLHFYANQELTGQYWRVDDWGDGSVRLSNNFTGPDIHLEVNADNWKLTLAGGDTSGQHWTLSLPGETSTAATSRTPGPKTSFTTNSTGSCTSSCSATATSGAQNDLSKAQIGGIAGGSVAGALLVAAGAIFWWQRSRRRAGVERPRKEAMRSNGRIDFK</sequence>